<protein>
    <submittedName>
        <fullName evidence="2">Uncharacterized protein</fullName>
    </submittedName>
</protein>
<name>A0A9D9EHS1_9BACT</name>
<evidence type="ECO:0000313" key="3">
    <source>
        <dbReference type="Proteomes" id="UP000823637"/>
    </source>
</evidence>
<reference evidence="2" key="2">
    <citation type="journal article" date="2021" name="PeerJ">
        <title>Extensive microbial diversity within the chicken gut microbiome revealed by metagenomics and culture.</title>
        <authorList>
            <person name="Gilroy R."/>
            <person name="Ravi A."/>
            <person name="Getino M."/>
            <person name="Pursley I."/>
            <person name="Horton D.L."/>
            <person name="Alikhan N.F."/>
            <person name="Baker D."/>
            <person name="Gharbi K."/>
            <person name="Hall N."/>
            <person name="Watson M."/>
            <person name="Adriaenssens E.M."/>
            <person name="Foster-Nyarko E."/>
            <person name="Jarju S."/>
            <person name="Secka A."/>
            <person name="Antonio M."/>
            <person name="Oren A."/>
            <person name="Chaudhuri R.R."/>
            <person name="La Ragione R."/>
            <person name="Hildebrand F."/>
            <person name="Pallen M.J."/>
        </authorList>
    </citation>
    <scope>NUCLEOTIDE SEQUENCE</scope>
    <source>
        <strain evidence="2">D3-1215</strain>
    </source>
</reference>
<accession>A0A9D9EHS1</accession>
<evidence type="ECO:0000256" key="1">
    <source>
        <dbReference type="SAM" id="SignalP"/>
    </source>
</evidence>
<sequence length="267" mass="28969">MKKTLFIIIAALCALPAESEVLTNQSIIDLVALGLPENVIVTKIETSECKFDTSLEAIKKLNGEGIAGNILVAMMSASHDAATAKKAEENSKSGIYYIESDSVQKQVLPTVFSGTKANTLGAVFSAGIASTKVMAIINGPNSGMQVRTSKPEFRFVFNAETNALSVTDWWFSSSNSPRQFALVKLKVKKNDRQLQMGKVNAYAGLDMSVDQKAKIDFDVEQESEGVFRVIPKTPLEPGEYCFFFQGTLPSKSVSNNSVFDFSVPGNE</sequence>
<dbReference type="Proteomes" id="UP000823637">
    <property type="component" value="Unassembled WGS sequence"/>
</dbReference>
<reference evidence="2" key="1">
    <citation type="submission" date="2020-10" db="EMBL/GenBank/DDBJ databases">
        <authorList>
            <person name="Gilroy R."/>
        </authorList>
    </citation>
    <scope>NUCLEOTIDE SEQUENCE</scope>
    <source>
        <strain evidence="2">D3-1215</strain>
    </source>
</reference>
<gene>
    <name evidence="2" type="ORF">IAC32_05540</name>
</gene>
<keyword evidence="1" id="KW-0732">Signal</keyword>
<feature type="signal peptide" evidence="1">
    <location>
        <begin position="1"/>
        <end position="19"/>
    </location>
</feature>
<dbReference type="EMBL" id="JADIMR010000083">
    <property type="protein sequence ID" value="MBO8447188.1"/>
    <property type="molecule type" value="Genomic_DNA"/>
</dbReference>
<dbReference type="AlphaFoldDB" id="A0A9D9EHS1"/>
<comment type="caution">
    <text evidence="2">The sequence shown here is derived from an EMBL/GenBank/DDBJ whole genome shotgun (WGS) entry which is preliminary data.</text>
</comment>
<organism evidence="2 3">
    <name type="scientific">Candidatus Enterocola intestinipullorum</name>
    <dbReference type="NCBI Taxonomy" id="2840783"/>
    <lineage>
        <taxon>Bacteria</taxon>
        <taxon>Pseudomonadati</taxon>
        <taxon>Bacteroidota</taxon>
        <taxon>Bacteroidia</taxon>
        <taxon>Bacteroidales</taxon>
        <taxon>Candidatus Enterocola</taxon>
    </lineage>
</organism>
<proteinExistence type="predicted"/>
<evidence type="ECO:0000313" key="2">
    <source>
        <dbReference type="EMBL" id="MBO8447188.1"/>
    </source>
</evidence>
<feature type="chain" id="PRO_5039457429" evidence="1">
    <location>
        <begin position="20"/>
        <end position="267"/>
    </location>
</feature>